<dbReference type="AlphaFoldDB" id="A0A6A5VMU5"/>
<dbReference type="Proteomes" id="UP000800036">
    <property type="component" value="Unassembled WGS sequence"/>
</dbReference>
<feature type="region of interest" description="Disordered" evidence="1">
    <location>
        <begin position="324"/>
        <end position="365"/>
    </location>
</feature>
<organism evidence="2 3">
    <name type="scientific">Bimuria novae-zelandiae CBS 107.79</name>
    <dbReference type="NCBI Taxonomy" id="1447943"/>
    <lineage>
        <taxon>Eukaryota</taxon>
        <taxon>Fungi</taxon>
        <taxon>Dikarya</taxon>
        <taxon>Ascomycota</taxon>
        <taxon>Pezizomycotina</taxon>
        <taxon>Dothideomycetes</taxon>
        <taxon>Pleosporomycetidae</taxon>
        <taxon>Pleosporales</taxon>
        <taxon>Massarineae</taxon>
        <taxon>Didymosphaeriaceae</taxon>
        <taxon>Bimuria</taxon>
    </lineage>
</organism>
<name>A0A6A5VMU5_9PLEO</name>
<protein>
    <submittedName>
        <fullName evidence="2">Uncharacterized protein</fullName>
    </submittedName>
</protein>
<dbReference type="OrthoDB" id="3750348at2759"/>
<evidence type="ECO:0000313" key="3">
    <source>
        <dbReference type="Proteomes" id="UP000800036"/>
    </source>
</evidence>
<accession>A0A6A5VMU5</accession>
<keyword evidence="3" id="KW-1185">Reference proteome</keyword>
<evidence type="ECO:0000313" key="2">
    <source>
        <dbReference type="EMBL" id="KAF1977042.1"/>
    </source>
</evidence>
<dbReference type="InterPro" id="IPR038883">
    <property type="entry name" value="AN11006-like"/>
</dbReference>
<feature type="compositionally biased region" description="Acidic residues" evidence="1">
    <location>
        <begin position="334"/>
        <end position="343"/>
    </location>
</feature>
<dbReference type="PANTHER" id="PTHR42085:SF2">
    <property type="entry name" value="F-BOX DOMAIN-CONTAINING PROTEIN"/>
    <property type="match status" value="1"/>
</dbReference>
<gene>
    <name evidence="2" type="ORF">BU23DRAFT_318319</name>
</gene>
<dbReference type="EMBL" id="ML976664">
    <property type="protein sequence ID" value="KAF1977042.1"/>
    <property type="molecule type" value="Genomic_DNA"/>
</dbReference>
<sequence length="365" mass="42011">MASRLSFLDLPKPLRYRIYTYLLAPHLDGAETVVNYDLKWNWLENPSNTTFAGIPQVDLCRCPRQKRRTQNSKTEDHMYTRYKCNGPEVRFKSGQEDLWVPSSKYANSGQINFLRPARDDELSRRPNANILSVCRTVYEEALPVLYHGRDFLFVTGPCPRGRYQAYATHIFFARLSSFARSHVTAFSLTVVPHEEDCTIEDVGRAYADLAAWVQRNLPSFQTLGISFWDGRLKWLLKPFEELLQNDGVKIELDRGQRDGWVKDIENARSFRSTMMSKSNKTEGMHVEPLQEEELAEGPSNVGYVADASTSLEAFLLRADLTRARRKEKSTLQPDSEEDEEEWFDVLPTPTTPKEGRAEGEEWDLV</sequence>
<evidence type="ECO:0000256" key="1">
    <source>
        <dbReference type="SAM" id="MobiDB-lite"/>
    </source>
</evidence>
<reference evidence="2" key="1">
    <citation type="journal article" date="2020" name="Stud. Mycol.">
        <title>101 Dothideomycetes genomes: a test case for predicting lifestyles and emergence of pathogens.</title>
        <authorList>
            <person name="Haridas S."/>
            <person name="Albert R."/>
            <person name="Binder M."/>
            <person name="Bloem J."/>
            <person name="Labutti K."/>
            <person name="Salamov A."/>
            <person name="Andreopoulos B."/>
            <person name="Baker S."/>
            <person name="Barry K."/>
            <person name="Bills G."/>
            <person name="Bluhm B."/>
            <person name="Cannon C."/>
            <person name="Castanera R."/>
            <person name="Culley D."/>
            <person name="Daum C."/>
            <person name="Ezra D."/>
            <person name="Gonzalez J."/>
            <person name="Henrissat B."/>
            <person name="Kuo A."/>
            <person name="Liang C."/>
            <person name="Lipzen A."/>
            <person name="Lutzoni F."/>
            <person name="Magnuson J."/>
            <person name="Mondo S."/>
            <person name="Nolan M."/>
            <person name="Ohm R."/>
            <person name="Pangilinan J."/>
            <person name="Park H.-J."/>
            <person name="Ramirez L."/>
            <person name="Alfaro M."/>
            <person name="Sun H."/>
            <person name="Tritt A."/>
            <person name="Yoshinaga Y."/>
            <person name="Zwiers L.-H."/>
            <person name="Turgeon B."/>
            <person name="Goodwin S."/>
            <person name="Spatafora J."/>
            <person name="Crous P."/>
            <person name="Grigoriev I."/>
        </authorList>
    </citation>
    <scope>NUCLEOTIDE SEQUENCE</scope>
    <source>
        <strain evidence="2">CBS 107.79</strain>
    </source>
</reference>
<proteinExistence type="predicted"/>
<dbReference type="PANTHER" id="PTHR42085">
    <property type="entry name" value="F-BOX DOMAIN-CONTAINING PROTEIN"/>
    <property type="match status" value="1"/>
</dbReference>